<proteinExistence type="predicted"/>
<feature type="transmembrane region" description="Helical" evidence="5">
    <location>
        <begin position="185"/>
        <end position="202"/>
    </location>
</feature>
<dbReference type="Proteomes" id="UP000600865">
    <property type="component" value="Unassembled WGS sequence"/>
</dbReference>
<sequence length="304" mass="32300">MSADTLDNFQLDLGTASEAGMAIVLAVMMFAVALGLRPNSFSFFRTQPRLYLTGVLAQIVGLPLLTLFLCFLINPHPSVALGMILIACCPGGNTSNLIALFARANTALSVSLTATSSIFAAFLTPISILFWSGLYPPTRELLTQIDIDVVAFLIQTLVILALPLLLGMLLRHFAPKIADTLQTPLAVLSGLALLAIILIASARLYPVFIALGLGLFGIVILHNLCAFALGNVAARLIKSDTPSRRALTIEVGIQNSGLGIVILLTQLDGLGGAAAVAGLWGVWHLIGGGLLAFMWRWKDARFTH</sequence>
<comment type="caution">
    <text evidence="6">The sequence shown here is derived from an EMBL/GenBank/DDBJ whole genome shotgun (WGS) entry which is preliminary data.</text>
</comment>
<keyword evidence="3 5" id="KW-1133">Transmembrane helix</keyword>
<feature type="transmembrane region" description="Helical" evidence="5">
    <location>
        <begin position="20"/>
        <end position="38"/>
    </location>
</feature>
<dbReference type="Gene3D" id="1.20.1530.20">
    <property type="match status" value="1"/>
</dbReference>
<dbReference type="AlphaFoldDB" id="A0A918KGS8"/>
<dbReference type="EMBL" id="BMYV01000001">
    <property type="protein sequence ID" value="GGX61023.1"/>
    <property type="molecule type" value="Genomic_DNA"/>
</dbReference>
<dbReference type="PANTHER" id="PTHR10361">
    <property type="entry name" value="SODIUM-BILE ACID COTRANSPORTER"/>
    <property type="match status" value="1"/>
</dbReference>
<name>A0A918KGS8_9PROT</name>
<accession>A0A918KGS8</accession>
<dbReference type="RefSeq" id="WP_189581748.1">
    <property type="nucleotide sequence ID" value="NZ_BMYV01000001.1"/>
</dbReference>
<keyword evidence="7" id="KW-1185">Reference proteome</keyword>
<feature type="transmembrane region" description="Helical" evidence="5">
    <location>
        <begin position="246"/>
        <end position="267"/>
    </location>
</feature>
<evidence type="ECO:0000256" key="1">
    <source>
        <dbReference type="ARBA" id="ARBA00004141"/>
    </source>
</evidence>
<dbReference type="InterPro" id="IPR004710">
    <property type="entry name" value="Bilac:Na_transpt"/>
</dbReference>
<feature type="transmembrane region" description="Helical" evidence="5">
    <location>
        <begin position="50"/>
        <end position="74"/>
    </location>
</feature>
<dbReference type="Pfam" id="PF01758">
    <property type="entry name" value="SBF"/>
    <property type="match status" value="1"/>
</dbReference>
<organism evidence="6 7">
    <name type="scientific">Litorimonas cladophorae</name>
    <dbReference type="NCBI Taxonomy" id="1220491"/>
    <lineage>
        <taxon>Bacteria</taxon>
        <taxon>Pseudomonadati</taxon>
        <taxon>Pseudomonadota</taxon>
        <taxon>Alphaproteobacteria</taxon>
        <taxon>Maricaulales</taxon>
        <taxon>Robiginitomaculaceae</taxon>
    </lineage>
</organism>
<evidence type="ECO:0000313" key="7">
    <source>
        <dbReference type="Proteomes" id="UP000600865"/>
    </source>
</evidence>
<comment type="subcellular location">
    <subcellularLocation>
        <location evidence="1">Membrane</location>
        <topology evidence="1">Multi-pass membrane protein</topology>
    </subcellularLocation>
</comment>
<dbReference type="InterPro" id="IPR038770">
    <property type="entry name" value="Na+/solute_symporter_sf"/>
</dbReference>
<gene>
    <name evidence="6" type="ORF">GCM10011309_08570</name>
</gene>
<evidence type="ECO:0000313" key="6">
    <source>
        <dbReference type="EMBL" id="GGX61023.1"/>
    </source>
</evidence>
<protein>
    <submittedName>
        <fullName evidence="6">Symporter</fullName>
    </submittedName>
</protein>
<feature type="transmembrane region" description="Helical" evidence="5">
    <location>
        <begin position="108"/>
        <end position="132"/>
    </location>
</feature>
<feature type="transmembrane region" description="Helical" evidence="5">
    <location>
        <begin position="80"/>
        <end position="101"/>
    </location>
</feature>
<feature type="transmembrane region" description="Helical" evidence="5">
    <location>
        <begin position="273"/>
        <end position="295"/>
    </location>
</feature>
<dbReference type="InterPro" id="IPR002657">
    <property type="entry name" value="BilAc:Na_symport/Acr3"/>
</dbReference>
<keyword evidence="2 5" id="KW-0812">Transmembrane</keyword>
<keyword evidence="4 5" id="KW-0472">Membrane</keyword>
<evidence type="ECO:0000256" key="3">
    <source>
        <dbReference type="ARBA" id="ARBA00022989"/>
    </source>
</evidence>
<feature type="transmembrane region" description="Helical" evidence="5">
    <location>
        <begin position="152"/>
        <end position="173"/>
    </location>
</feature>
<dbReference type="GO" id="GO:0016020">
    <property type="term" value="C:membrane"/>
    <property type="evidence" value="ECO:0007669"/>
    <property type="project" value="UniProtKB-SubCell"/>
</dbReference>
<evidence type="ECO:0000256" key="4">
    <source>
        <dbReference type="ARBA" id="ARBA00023136"/>
    </source>
</evidence>
<reference evidence="6 7" key="1">
    <citation type="journal article" date="2014" name="Int. J. Syst. Evol. Microbiol.">
        <title>Complete genome sequence of Corynebacterium casei LMG S-19264T (=DSM 44701T), isolated from a smear-ripened cheese.</title>
        <authorList>
            <consortium name="US DOE Joint Genome Institute (JGI-PGF)"/>
            <person name="Walter F."/>
            <person name="Albersmeier A."/>
            <person name="Kalinowski J."/>
            <person name="Ruckert C."/>
        </authorList>
    </citation>
    <scope>NUCLEOTIDE SEQUENCE [LARGE SCALE GENOMIC DNA]</scope>
    <source>
        <strain evidence="6 7">KCTC 23968</strain>
    </source>
</reference>
<evidence type="ECO:0000256" key="2">
    <source>
        <dbReference type="ARBA" id="ARBA00022692"/>
    </source>
</evidence>
<dbReference type="PANTHER" id="PTHR10361:SF28">
    <property type="entry name" value="P3 PROTEIN-RELATED"/>
    <property type="match status" value="1"/>
</dbReference>
<feature type="transmembrane region" description="Helical" evidence="5">
    <location>
        <begin position="208"/>
        <end position="234"/>
    </location>
</feature>
<evidence type="ECO:0000256" key="5">
    <source>
        <dbReference type="SAM" id="Phobius"/>
    </source>
</evidence>